<sequence length="293" mass="32533">MGGKGNSSPETRGAGTADDGRSRNGGPQQGPAQAIEPPSDGKIVDLRQVARVRGVPAPEPPKPTALNDLIRAARRAQRLRRDDALQPGPSVGPSPSAPEPRPAPPPALPPATRRRTDGGNAAFWDVWLEHREHLRRQSLRLMSGNRADAEDALSAAMLKASQKFDDYADSIINERAWLTRLLHNACMDVYRGHKRQARWVPDAALGEEPADPLPQIAAENERSPEEIAVGRETLQQLEEQIRALPPNLRLPFVMRFLQNRSYEEIAGRLELTNCAVRKRIQLARERLRSKIER</sequence>
<dbReference type="InterPro" id="IPR007627">
    <property type="entry name" value="RNA_pol_sigma70_r2"/>
</dbReference>
<keyword evidence="3" id="KW-0731">Sigma factor</keyword>
<dbReference type="Pfam" id="PF04542">
    <property type="entry name" value="Sigma70_r2"/>
    <property type="match status" value="1"/>
</dbReference>
<feature type="domain" description="RNA polymerase sigma factor 70 region 4 type 2" evidence="7">
    <location>
        <begin position="235"/>
        <end position="287"/>
    </location>
</feature>
<evidence type="ECO:0000259" key="6">
    <source>
        <dbReference type="Pfam" id="PF04542"/>
    </source>
</evidence>
<dbReference type="Gene3D" id="1.10.1740.10">
    <property type="match status" value="1"/>
</dbReference>
<reference evidence="8 9" key="1">
    <citation type="submission" date="2017-04" db="EMBL/GenBank/DDBJ databases">
        <authorList>
            <person name="Afonso C.L."/>
            <person name="Miller P.J."/>
            <person name="Scott M.A."/>
            <person name="Spackman E."/>
            <person name="Goraichik I."/>
            <person name="Dimitrov K.M."/>
            <person name="Suarez D.L."/>
            <person name="Swayne D.E."/>
        </authorList>
    </citation>
    <scope>NUCLEOTIDE SEQUENCE [LARGE SCALE GENOMIC DNA]</scope>
    <source>
        <strain evidence="8 9">USBA 355</strain>
    </source>
</reference>
<accession>A0A1Y6BM88</accession>
<keyword evidence="9" id="KW-1185">Reference proteome</keyword>
<proteinExistence type="inferred from homology"/>
<gene>
    <name evidence="8" type="ORF">SAMN05428998_104284</name>
</gene>
<dbReference type="InterPro" id="IPR013249">
    <property type="entry name" value="RNA_pol_sigma70_r4_t2"/>
</dbReference>
<keyword evidence="4" id="KW-0804">Transcription</keyword>
<evidence type="ECO:0000256" key="1">
    <source>
        <dbReference type="ARBA" id="ARBA00010641"/>
    </source>
</evidence>
<evidence type="ECO:0000259" key="7">
    <source>
        <dbReference type="Pfam" id="PF08281"/>
    </source>
</evidence>
<dbReference type="InterPro" id="IPR014284">
    <property type="entry name" value="RNA_pol_sigma-70_dom"/>
</dbReference>
<evidence type="ECO:0000256" key="4">
    <source>
        <dbReference type="ARBA" id="ARBA00023163"/>
    </source>
</evidence>
<dbReference type="GO" id="GO:0003677">
    <property type="term" value="F:DNA binding"/>
    <property type="evidence" value="ECO:0007669"/>
    <property type="project" value="InterPro"/>
</dbReference>
<dbReference type="NCBIfam" id="TIGR02937">
    <property type="entry name" value="sigma70-ECF"/>
    <property type="match status" value="1"/>
</dbReference>
<dbReference type="Pfam" id="PF08281">
    <property type="entry name" value="Sigma70_r4_2"/>
    <property type="match status" value="1"/>
</dbReference>
<organism evidence="8 9">
    <name type="scientific">Tistlia consotensis USBA 355</name>
    <dbReference type="NCBI Taxonomy" id="560819"/>
    <lineage>
        <taxon>Bacteria</taxon>
        <taxon>Pseudomonadati</taxon>
        <taxon>Pseudomonadota</taxon>
        <taxon>Alphaproteobacteria</taxon>
        <taxon>Rhodospirillales</taxon>
        <taxon>Rhodovibrionaceae</taxon>
        <taxon>Tistlia</taxon>
    </lineage>
</organism>
<evidence type="ECO:0000256" key="2">
    <source>
        <dbReference type="ARBA" id="ARBA00023015"/>
    </source>
</evidence>
<dbReference type="Proteomes" id="UP000192917">
    <property type="component" value="Unassembled WGS sequence"/>
</dbReference>
<feature type="region of interest" description="Disordered" evidence="5">
    <location>
        <begin position="1"/>
        <end position="116"/>
    </location>
</feature>
<dbReference type="InterPro" id="IPR013324">
    <property type="entry name" value="RNA_pol_sigma_r3/r4-like"/>
</dbReference>
<dbReference type="GO" id="GO:0006352">
    <property type="term" value="P:DNA-templated transcription initiation"/>
    <property type="evidence" value="ECO:0007669"/>
    <property type="project" value="InterPro"/>
</dbReference>
<feature type="compositionally biased region" description="Pro residues" evidence="5">
    <location>
        <begin position="90"/>
        <end position="109"/>
    </location>
</feature>
<dbReference type="EMBL" id="FWZX01000004">
    <property type="protein sequence ID" value="SMF09918.1"/>
    <property type="molecule type" value="Genomic_DNA"/>
</dbReference>
<feature type="domain" description="RNA polymerase sigma-70 region 2" evidence="6">
    <location>
        <begin position="130"/>
        <end position="195"/>
    </location>
</feature>
<dbReference type="Gene3D" id="1.10.10.10">
    <property type="entry name" value="Winged helix-like DNA-binding domain superfamily/Winged helix DNA-binding domain"/>
    <property type="match status" value="1"/>
</dbReference>
<dbReference type="PANTHER" id="PTHR43133">
    <property type="entry name" value="RNA POLYMERASE ECF-TYPE SIGMA FACTO"/>
    <property type="match status" value="1"/>
</dbReference>
<protein>
    <submittedName>
        <fullName evidence="8">RNA polymerase sigma factor, sigma-70 family</fullName>
    </submittedName>
</protein>
<evidence type="ECO:0000256" key="5">
    <source>
        <dbReference type="SAM" id="MobiDB-lite"/>
    </source>
</evidence>
<dbReference type="InterPro" id="IPR036388">
    <property type="entry name" value="WH-like_DNA-bd_sf"/>
</dbReference>
<dbReference type="SUPFAM" id="SSF88659">
    <property type="entry name" value="Sigma3 and sigma4 domains of RNA polymerase sigma factors"/>
    <property type="match status" value="1"/>
</dbReference>
<dbReference type="AlphaFoldDB" id="A0A1Y6BM88"/>
<dbReference type="PANTHER" id="PTHR43133:SF25">
    <property type="entry name" value="RNA POLYMERASE SIGMA FACTOR RFAY-RELATED"/>
    <property type="match status" value="1"/>
</dbReference>
<evidence type="ECO:0000313" key="8">
    <source>
        <dbReference type="EMBL" id="SMF09918.1"/>
    </source>
</evidence>
<name>A0A1Y6BM88_9PROT</name>
<dbReference type="InterPro" id="IPR039425">
    <property type="entry name" value="RNA_pol_sigma-70-like"/>
</dbReference>
<dbReference type="STRING" id="560819.SAMN05428998_104284"/>
<dbReference type="RefSeq" id="WP_085121976.1">
    <property type="nucleotide sequence ID" value="NZ_FWZX01000004.1"/>
</dbReference>
<dbReference type="InterPro" id="IPR013325">
    <property type="entry name" value="RNA_pol_sigma_r2"/>
</dbReference>
<dbReference type="CDD" id="cd06171">
    <property type="entry name" value="Sigma70_r4"/>
    <property type="match status" value="1"/>
</dbReference>
<feature type="compositionally biased region" description="Polar residues" evidence="5">
    <location>
        <begin position="1"/>
        <end position="10"/>
    </location>
</feature>
<evidence type="ECO:0000256" key="3">
    <source>
        <dbReference type="ARBA" id="ARBA00023082"/>
    </source>
</evidence>
<comment type="similarity">
    <text evidence="1">Belongs to the sigma-70 factor family. ECF subfamily.</text>
</comment>
<dbReference type="GO" id="GO:0016987">
    <property type="term" value="F:sigma factor activity"/>
    <property type="evidence" value="ECO:0007669"/>
    <property type="project" value="UniProtKB-KW"/>
</dbReference>
<evidence type="ECO:0000313" key="9">
    <source>
        <dbReference type="Proteomes" id="UP000192917"/>
    </source>
</evidence>
<dbReference type="SUPFAM" id="SSF88946">
    <property type="entry name" value="Sigma2 domain of RNA polymerase sigma factors"/>
    <property type="match status" value="1"/>
</dbReference>
<keyword evidence="2" id="KW-0805">Transcription regulation</keyword>